<feature type="domain" description="Flagellar assembly protein FliH/Type III secretion system HrpE" evidence="9">
    <location>
        <begin position="98"/>
        <end position="224"/>
    </location>
</feature>
<evidence type="ECO:0000256" key="1">
    <source>
        <dbReference type="ARBA" id="ARBA00003041"/>
    </source>
</evidence>
<dbReference type="Pfam" id="PF02108">
    <property type="entry name" value="FliH"/>
    <property type="match status" value="1"/>
</dbReference>
<keyword evidence="6" id="KW-1006">Bacterial flagellum protein export</keyword>
<gene>
    <name evidence="10" type="ORF">JOD45_000549</name>
</gene>
<dbReference type="EMBL" id="JAFBER010000002">
    <property type="protein sequence ID" value="MBM7644356.1"/>
    <property type="molecule type" value="Genomic_DNA"/>
</dbReference>
<evidence type="ECO:0000256" key="5">
    <source>
        <dbReference type="ARBA" id="ARBA00022927"/>
    </source>
</evidence>
<dbReference type="InterPro" id="IPR022524">
    <property type="entry name" value="FliH_Bacilli"/>
</dbReference>
<evidence type="ECO:0000256" key="8">
    <source>
        <dbReference type="SAM" id="Coils"/>
    </source>
</evidence>
<dbReference type="InterPro" id="IPR018035">
    <property type="entry name" value="Flagellar_FliH/T3SS_HrpE"/>
</dbReference>
<evidence type="ECO:0000259" key="9">
    <source>
        <dbReference type="Pfam" id="PF02108"/>
    </source>
</evidence>
<comment type="function">
    <text evidence="1">Needed for flagellar regrowth and assembly.</text>
</comment>
<keyword evidence="10" id="KW-0969">Cilium</keyword>
<keyword evidence="10" id="KW-0966">Cell projection</keyword>
<evidence type="ECO:0000313" key="10">
    <source>
        <dbReference type="EMBL" id="MBM7644356.1"/>
    </source>
</evidence>
<accession>A0ABS2PWE2</accession>
<protein>
    <recommendedName>
        <fullName evidence="7">Flagellar assembly protein FliH</fullName>
    </recommendedName>
</protein>
<feature type="coiled-coil region" evidence="8">
    <location>
        <begin position="93"/>
        <end position="120"/>
    </location>
</feature>
<keyword evidence="11" id="KW-1185">Reference proteome</keyword>
<keyword evidence="8" id="KW-0175">Coiled coil</keyword>
<evidence type="ECO:0000256" key="7">
    <source>
        <dbReference type="NCBIfam" id="TIGR03825"/>
    </source>
</evidence>
<evidence type="ECO:0000256" key="6">
    <source>
        <dbReference type="ARBA" id="ARBA00023225"/>
    </source>
</evidence>
<dbReference type="Proteomes" id="UP000808914">
    <property type="component" value="Unassembled WGS sequence"/>
</dbReference>
<proteinExistence type="inferred from homology"/>
<keyword evidence="3" id="KW-0813">Transport</keyword>
<keyword evidence="10" id="KW-0282">Flagellum</keyword>
<dbReference type="PANTHER" id="PTHR34982:SF1">
    <property type="entry name" value="FLAGELLAR ASSEMBLY PROTEIN FLIH"/>
    <property type="match status" value="1"/>
</dbReference>
<dbReference type="PANTHER" id="PTHR34982">
    <property type="entry name" value="YOP PROTEINS TRANSLOCATION PROTEIN L"/>
    <property type="match status" value="1"/>
</dbReference>
<dbReference type="NCBIfam" id="TIGR03825">
    <property type="entry name" value="FliH_bacil"/>
    <property type="match status" value="1"/>
</dbReference>
<evidence type="ECO:0000256" key="2">
    <source>
        <dbReference type="ARBA" id="ARBA00006602"/>
    </source>
</evidence>
<sequence length="245" mass="27989">MSNVLKLPIFLRSKRQLSLTKVDHDKFENGENAGKAEMFESNDHSQVKKIDLEAQRKYKQMQAAFKEKCEAAYQEQRQKGYNDGLLEGKKEGQALYKEKINQANQLISDAEEAYGEYLSKAEPEIMRIALRIAESIINTTLEEEPERWMPLIKKAVAKVKEQKSITITVPPERFKLVLDHQKELSSLVCGANLQVFADEQLDSHECHIETPFGKIDASIDSQLKVMKQTLSEMMEAEKDESHSAN</sequence>
<evidence type="ECO:0000256" key="3">
    <source>
        <dbReference type="ARBA" id="ARBA00022448"/>
    </source>
</evidence>
<evidence type="ECO:0000256" key="4">
    <source>
        <dbReference type="ARBA" id="ARBA00022795"/>
    </source>
</evidence>
<organism evidence="10 11">
    <name type="scientific">Scopulibacillus daqui</name>
    <dbReference type="NCBI Taxonomy" id="1469162"/>
    <lineage>
        <taxon>Bacteria</taxon>
        <taxon>Bacillati</taxon>
        <taxon>Bacillota</taxon>
        <taxon>Bacilli</taxon>
        <taxon>Bacillales</taxon>
        <taxon>Sporolactobacillaceae</taxon>
        <taxon>Scopulibacillus</taxon>
    </lineage>
</organism>
<keyword evidence="4" id="KW-1005">Bacterial flagellum biogenesis</keyword>
<comment type="caution">
    <text evidence="10">The sequence shown here is derived from an EMBL/GenBank/DDBJ whole genome shotgun (WGS) entry which is preliminary data.</text>
</comment>
<dbReference type="InterPro" id="IPR051472">
    <property type="entry name" value="T3SS_Stator/FliH"/>
</dbReference>
<evidence type="ECO:0000313" key="11">
    <source>
        <dbReference type="Proteomes" id="UP000808914"/>
    </source>
</evidence>
<keyword evidence="5" id="KW-0653">Protein transport</keyword>
<reference evidence="10 11" key="1">
    <citation type="submission" date="2021-01" db="EMBL/GenBank/DDBJ databases">
        <title>Genomic Encyclopedia of Type Strains, Phase IV (KMG-IV): sequencing the most valuable type-strain genomes for metagenomic binning, comparative biology and taxonomic classification.</title>
        <authorList>
            <person name="Goeker M."/>
        </authorList>
    </citation>
    <scope>NUCLEOTIDE SEQUENCE [LARGE SCALE GENOMIC DNA]</scope>
    <source>
        <strain evidence="10 11">DSM 28236</strain>
    </source>
</reference>
<name>A0ABS2PWE2_9BACL</name>
<comment type="similarity">
    <text evidence="2">Belongs to the FliH family.</text>
</comment>